<gene>
    <name evidence="5" type="ORF">GAB14E_1138</name>
</gene>
<evidence type="ECO:0000259" key="4">
    <source>
        <dbReference type="Pfam" id="PF08545"/>
    </source>
</evidence>
<dbReference type="GO" id="GO:0044550">
    <property type="term" value="P:secondary metabolite biosynthetic process"/>
    <property type="evidence" value="ECO:0007669"/>
    <property type="project" value="TreeGrafter"/>
</dbReference>
<dbReference type="SUPFAM" id="SSF53901">
    <property type="entry name" value="Thiolase-like"/>
    <property type="match status" value="2"/>
</dbReference>
<evidence type="ECO:0000259" key="3">
    <source>
        <dbReference type="Pfam" id="PF08541"/>
    </source>
</evidence>
<dbReference type="Pfam" id="PF08541">
    <property type="entry name" value="ACP_syn_III_C"/>
    <property type="match status" value="1"/>
</dbReference>
<dbReference type="InterPro" id="IPR016039">
    <property type="entry name" value="Thiolase-like"/>
</dbReference>
<dbReference type="RefSeq" id="WP_033080409.1">
    <property type="nucleotide sequence ID" value="NZ_JQEC01000002.1"/>
</dbReference>
<evidence type="ECO:0000313" key="6">
    <source>
        <dbReference type="Proteomes" id="UP000029868"/>
    </source>
</evidence>
<dbReference type="EMBL" id="JQEC01000002">
    <property type="protein sequence ID" value="KGJ97549.1"/>
    <property type="molecule type" value="Genomic_DNA"/>
</dbReference>
<dbReference type="GO" id="GO:0004315">
    <property type="term" value="F:3-oxoacyl-[acyl-carrier-protein] synthase activity"/>
    <property type="evidence" value="ECO:0007669"/>
    <property type="project" value="InterPro"/>
</dbReference>
<dbReference type="InterPro" id="IPR013747">
    <property type="entry name" value="ACP_syn_III_C"/>
</dbReference>
<dbReference type="InterPro" id="IPR013751">
    <property type="entry name" value="ACP_syn_III_N"/>
</dbReference>
<feature type="domain" description="Beta-ketoacyl-[acyl-carrier-protein] synthase III N-terminal" evidence="4">
    <location>
        <begin position="124"/>
        <end position="198"/>
    </location>
</feature>
<sequence>MAVYINSTGRYLPGKAIDNEEIENVLGLINGKKSRLKNKILNSNGITKRHYAINDKQQTNISNGEMAALAGKSCIESSFIAASKIQMLSCATSQGDLVLPGFGSMVQAELNLSEVELHTSHGICSSSMMALKAAYTNIKCDEADNALVIASELTSRLFKRSRYEQVTNKAVDFNAEFLRWMLSDGAGALLLENQIRPTGTSIRIDWIKSFSHADVYPVCMSVGIAKDNEHKSWQDYETYSEAEKAGALMLRQDVRLLENIVSIGVQGFLKLITQGKVEINKIDHVLCHFSSKYFKSKIFDMLETAGASIPESKWYTNLYERGNTGCASIFIMLDEFIKTKKLKAGETIFCMVPESGRFNCAYMHLTVME</sequence>
<name>A0A099L3M9_COLPS</name>
<comment type="caution">
    <text evidence="5">The sequence shown here is derived from an EMBL/GenBank/DDBJ whole genome shotgun (WGS) entry which is preliminary data.</text>
</comment>
<dbReference type="AlphaFoldDB" id="A0A099L3M9"/>
<dbReference type="PANTHER" id="PTHR34069:SF2">
    <property type="entry name" value="BETA-KETOACYL-[ACYL-CARRIER-PROTEIN] SYNTHASE III"/>
    <property type="match status" value="1"/>
</dbReference>
<accession>A0A099L3M9</accession>
<dbReference type="Pfam" id="PF08545">
    <property type="entry name" value="ACP_syn_III"/>
    <property type="match status" value="1"/>
</dbReference>
<dbReference type="PATRIC" id="fig|28229.3.peg.294"/>
<keyword evidence="1" id="KW-0808">Transferase</keyword>
<dbReference type="Gene3D" id="3.40.47.10">
    <property type="match status" value="2"/>
</dbReference>
<reference evidence="5 6" key="1">
    <citation type="submission" date="2014-08" db="EMBL/GenBank/DDBJ databases">
        <title>Genomic and Phenotypic Diversity of Colwellia psychrerythraea strains from Disparate Marine Basins.</title>
        <authorList>
            <person name="Techtmann S.M."/>
            <person name="Stelling S.C."/>
            <person name="Utturkar S.M."/>
            <person name="Alshibli N."/>
            <person name="Harris A."/>
            <person name="Brown S.D."/>
            <person name="Hazen T.C."/>
        </authorList>
    </citation>
    <scope>NUCLEOTIDE SEQUENCE [LARGE SCALE GENOMIC DNA]</scope>
    <source>
        <strain evidence="5 6">GAB14E</strain>
    </source>
</reference>
<dbReference type="Proteomes" id="UP000029868">
    <property type="component" value="Unassembled WGS sequence"/>
</dbReference>
<proteinExistence type="predicted"/>
<dbReference type="OrthoDB" id="2514738at2"/>
<dbReference type="CDD" id="cd00827">
    <property type="entry name" value="init_cond_enzymes"/>
    <property type="match status" value="1"/>
</dbReference>
<evidence type="ECO:0000313" key="5">
    <source>
        <dbReference type="EMBL" id="KGJ97549.1"/>
    </source>
</evidence>
<organism evidence="5 6">
    <name type="scientific">Colwellia psychrerythraea</name>
    <name type="common">Vibrio psychroerythus</name>
    <dbReference type="NCBI Taxonomy" id="28229"/>
    <lineage>
        <taxon>Bacteria</taxon>
        <taxon>Pseudomonadati</taxon>
        <taxon>Pseudomonadota</taxon>
        <taxon>Gammaproteobacteria</taxon>
        <taxon>Alteromonadales</taxon>
        <taxon>Colwelliaceae</taxon>
        <taxon>Colwellia</taxon>
    </lineage>
</organism>
<evidence type="ECO:0000256" key="2">
    <source>
        <dbReference type="ARBA" id="ARBA00023315"/>
    </source>
</evidence>
<evidence type="ECO:0000256" key="1">
    <source>
        <dbReference type="ARBA" id="ARBA00022679"/>
    </source>
</evidence>
<dbReference type="PANTHER" id="PTHR34069">
    <property type="entry name" value="3-OXOACYL-[ACYL-CARRIER-PROTEIN] SYNTHASE 3"/>
    <property type="match status" value="1"/>
</dbReference>
<feature type="domain" description="Beta-ketoacyl-[acyl-carrier-protein] synthase III C-terminal" evidence="3">
    <location>
        <begin position="275"/>
        <end position="350"/>
    </location>
</feature>
<protein>
    <submittedName>
        <fullName evidence="5">3-Oxoacyl-(Acyl-carrier-protein (ACP)) synthase III</fullName>
    </submittedName>
</protein>
<dbReference type="GO" id="GO:0006633">
    <property type="term" value="P:fatty acid biosynthetic process"/>
    <property type="evidence" value="ECO:0007669"/>
    <property type="project" value="InterPro"/>
</dbReference>
<keyword evidence="2" id="KW-0012">Acyltransferase</keyword>